<dbReference type="Pfam" id="PF02388">
    <property type="entry name" value="FemAB"/>
    <property type="match status" value="2"/>
</dbReference>
<reference evidence="7" key="1">
    <citation type="submission" date="2020-08" db="EMBL/GenBank/DDBJ databases">
        <title>Genome public.</title>
        <authorList>
            <person name="Liu C."/>
            <person name="Sun Q."/>
        </authorList>
    </citation>
    <scope>NUCLEOTIDE SEQUENCE</scope>
    <source>
        <strain evidence="7">BX8</strain>
    </source>
</reference>
<dbReference type="SUPFAM" id="SSF55729">
    <property type="entry name" value="Acyl-CoA N-acyltransferases (Nat)"/>
    <property type="match status" value="2"/>
</dbReference>
<keyword evidence="3" id="KW-0133">Cell shape</keyword>
<dbReference type="GO" id="GO:0071555">
    <property type="term" value="P:cell wall organization"/>
    <property type="evidence" value="ECO:0007669"/>
    <property type="project" value="UniProtKB-KW"/>
</dbReference>
<evidence type="ECO:0000256" key="5">
    <source>
        <dbReference type="ARBA" id="ARBA00023315"/>
    </source>
</evidence>
<dbReference type="InterPro" id="IPR016181">
    <property type="entry name" value="Acyl_CoA_acyltransferase"/>
</dbReference>
<keyword evidence="2" id="KW-0808">Transferase</keyword>
<keyword evidence="8" id="KW-1185">Reference proteome</keyword>
<dbReference type="Proteomes" id="UP000659630">
    <property type="component" value="Unassembled WGS sequence"/>
</dbReference>
<dbReference type="InterPro" id="IPR050644">
    <property type="entry name" value="PG_Glycine_Bridge_Synth"/>
</dbReference>
<dbReference type="RefSeq" id="WP_186886754.1">
    <property type="nucleotide sequence ID" value="NZ_JACONZ010000001.1"/>
</dbReference>
<sequence>MSIRFASGPEDEVLAERFAASHPLGSFMQSPRWALVKPKWGHTVLFSQREDGTLRGSMLVLSLADRGDGKALLYAPRGPVCDFHDLHALADLFAGARMLASRFGRGEFKCDPLVAEGDAEAVAGLTALGLSFSPGAKFHETVQPRQNAVRRGLAGMDEAQLLASFSAKTRYYVRRAAAQGVTCTPCPQEALPEFYALYEETGRRQGFPVRPEEYLLSILSAFGAHARLYLCRSPEGEALAGSVAVAFGPRLSFVYGASSRRRPELAACYLLQWEMLRFALERGCDLYDMGGVCTDEAESPALFHLYTFKRKFAPAEGLAGEFRFVF</sequence>
<evidence type="ECO:0000256" key="1">
    <source>
        <dbReference type="ARBA" id="ARBA00009943"/>
    </source>
</evidence>
<proteinExistence type="inferred from homology"/>
<dbReference type="GO" id="GO:0016755">
    <property type="term" value="F:aminoacyltransferase activity"/>
    <property type="evidence" value="ECO:0007669"/>
    <property type="project" value="InterPro"/>
</dbReference>
<keyword evidence="4" id="KW-0573">Peptidoglycan synthesis</keyword>
<accession>A0A923IDK2</accession>
<organism evidence="7 8">
    <name type="scientific">Anaerofilum hominis</name>
    <dbReference type="NCBI Taxonomy" id="2763016"/>
    <lineage>
        <taxon>Bacteria</taxon>
        <taxon>Bacillati</taxon>
        <taxon>Bacillota</taxon>
        <taxon>Clostridia</taxon>
        <taxon>Eubacteriales</taxon>
        <taxon>Oscillospiraceae</taxon>
        <taxon>Anaerofilum</taxon>
    </lineage>
</organism>
<evidence type="ECO:0000256" key="6">
    <source>
        <dbReference type="ARBA" id="ARBA00023316"/>
    </source>
</evidence>
<dbReference type="GO" id="GO:0009252">
    <property type="term" value="P:peptidoglycan biosynthetic process"/>
    <property type="evidence" value="ECO:0007669"/>
    <property type="project" value="UniProtKB-KW"/>
</dbReference>
<protein>
    <submittedName>
        <fullName evidence="7">Peptidoglycan bridge formation glycyltransferase FemA/FemB family protein</fullName>
    </submittedName>
</protein>
<dbReference type="GO" id="GO:0008360">
    <property type="term" value="P:regulation of cell shape"/>
    <property type="evidence" value="ECO:0007669"/>
    <property type="project" value="UniProtKB-KW"/>
</dbReference>
<evidence type="ECO:0000256" key="3">
    <source>
        <dbReference type="ARBA" id="ARBA00022960"/>
    </source>
</evidence>
<dbReference type="PROSITE" id="PS51191">
    <property type="entry name" value="FEMABX"/>
    <property type="match status" value="1"/>
</dbReference>
<dbReference type="InterPro" id="IPR003447">
    <property type="entry name" value="FEMABX"/>
</dbReference>
<dbReference type="PANTHER" id="PTHR36174">
    <property type="entry name" value="LIPID II:GLYCINE GLYCYLTRANSFERASE"/>
    <property type="match status" value="1"/>
</dbReference>
<evidence type="ECO:0000313" key="7">
    <source>
        <dbReference type="EMBL" id="MBC5580397.1"/>
    </source>
</evidence>
<keyword evidence="5" id="KW-0012">Acyltransferase</keyword>
<dbReference type="PANTHER" id="PTHR36174:SF1">
    <property type="entry name" value="LIPID II:GLYCINE GLYCYLTRANSFERASE"/>
    <property type="match status" value="1"/>
</dbReference>
<comment type="caution">
    <text evidence="7">The sequence shown here is derived from an EMBL/GenBank/DDBJ whole genome shotgun (WGS) entry which is preliminary data.</text>
</comment>
<keyword evidence="6" id="KW-0961">Cell wall biogenesis/degradation</keyword>
<dbReference type="EMBL" id="JACONZ010000001">
    <property type="protein sequence ID" value="MBC5580397.1"/>
    <property type="molecule type" value="Genomic_DNA"/>
</dbReference>
<evidence type="ECO:0000313" key="8">
    <source>
        <dbReference type="Proteomes" id="UP000659630"/>
    </source>
</evidence>
<dbReference type="Gene3D" id="3.40.630.30">
    <property type="match status" value="2"/>
</dbReference>
<evidence type="ECO:0000256" key="2">
    <source>
        <dbReference type="ARBA" id="ARBA00022679"/>
    </source>
</evidence>
<name>A0A923IDK2_9FIRM</name>
<comment type="similarity">
    <text evidence="1">Belongs to the FemABX family.</text>
</comment>
<dbReference type="AlphaFoldDB" id="A0A923IDK2"/>
<gene>
    <name evidence="7" type="ORF">H8S23_02650</name>
</gene>
<evidence type="ECO:0000256" key="4">
    <source>
        <dbReference type="ARBA" id="ARBA00022984"/>
    </source>
</evidence>